<evidence type="ECO:0000256" key="5">
    <source>
        <dbReference type="ARBA" id="ARBA00022490"/>
    </source>
</evidence>
<evidence type="ECO:0000256" key="9">
    <source>
        <dbReference type="NCBIfam" id="TIGR00080"/>
    </source>
</evidence>
<evidence type="ECO:0000256" key="6">
    <source>
        <dbReference type="ARBA" id="ARBA00022603"/>
    </source>
</evidence>
<evidence type="ECO:0000313" key="11">
    <source>
        <dbReference type="Proteomes" id="UP000230779"/>
    </source>
</evidence>
<proteinExistence type="inferred from homology"/>
<protein>
    <recommendedName>
        <fullName evidence="4 9">Protein-L-isoaspartate O-methyltransferase</fullName>
        <ecNumber evidence="3 9">2.1.1.77</ecNumber>
    </recommendedName>
</protein>
<keyword evidence="6 10" id="KW-0489">Methyltransferase</keyword>
<dbReference type="Proteomes" id="UP000230779">
    <property type="component" value="Unassembled WGS sequence"/>
</dbReference>
<evidence type="ECO:0000256" key="2">
    <source>
        <dbReference type="ARBA" id="ARBA00005369"/>
    </source>
</evidence>
<sequence length="206" mass="22902">MEELIQQLIKQGYLKTPEIIDAFYKVKRRDFLPAHLMGEESINAPLPLGHGQTISQPLTVAFMLELLEPKQNNKILDVGSGSGWQTALLAELVGEQGKIFAVERIPALKKFGEENIKKYHFANIQFLEGDGSKGLPQFAPFDRIVVAAASNDIPQALVDQLKVGGRLVIPVGKNRQDLVLIKKINKQEVIETRYPGFAFVPLITES</sequence>
<dbReference type="AlphaFoldDB" id="A0A2M7RI52"/>
<comment type="similarity">
    <text evidence="2">Belongs to the methyltransferase superfamily. L-isoaspartyl/D-aspartyl protein methyltransferase family.</text>
</comment>
<dbReference type="PROSITE" id="PS01279">
    <property type="entry name" value="PCMT"/>
    <property type="match status" value="1"/>
</dbReference>
<keyword evidence="7 10" id="KW-0808">Transferase</keyword>
<dbReference type="EC" id="2.1.1.77" evidence="3 9"/>
<organism evidence="10 11">
    <name type="scientific">Candidatus Kerfeldbacteria bacterium CG_4_10_14_0_8_um_filter_42_10</name>
    <dbReference type="NCBI Taxonomy" id="2014248"/>
    <lineage>
        <taxon>Bacteria</taxon>
        <taxon>Candidatus Kerfeldiibacteriota</taxon>
    </lineage>
</organism>
<dbReference type="NCBIfam" id="TIGR00080">
    <property type="entry name" value="pimt"/>
    <property type="match status" value="1"/>
</dbReference>
<evidence type="ECO:0000313" key="10">
    <source>
        <dbReference type="EMBL" id="PIY96056.1"/>
    </source>
</evidence>
<dbReference type="Pfam" id="PF01135">
    <property type="entry name" value="PCMT"/>
    <property type="match status" value="1"/>
</dbReference>
<gene>
    <name evidence="10" type="ORF">COY66_05130</name>
</gene>
<reference evidence="10 11" key="1">
    <citation type="submission" date="2017-09" db="EMBL/GenBank/DDBJ databases">
        <title>Depth-based differentiation of microbial function through sediment-hosted aquifers and enrichment of novel symbionts in the deep terrestrial subsurface.</title>
        <authorList>
            <person name="Probst A.J."/>
            <person name="Ladd B."/>
            <person name="Jarett J.K."/>
            <person name="Geller-Mcgrath D.E."/>
            <person name="Sieber C.M."/>
            <person name="Emerson J.B."/>
            <person name="Anantharaman K."/>
            <person name="Thomas B.C."/>
            <person name="Malmstrom R."/>
            <person name="Stieglmeier M."/>
            <person name="Klingl A."/>
            <person name="Woyke T."/>
            <person name="Ryan C.M."/>
            <person name="Banfield J.F."/>
        </authorList>
    </citation>
    <scope>NUCLEOTIDE SEQUENCE [LARGE SCALE GENOMIC DNA]</scope>
    <source>
        <strain evidence="10">CG_4_10_14_0_8_um_filter_42_10</strain>
    </source>
</reference>
<dbReference type="InterPro" id="IPR000682">
    <property type="entry name" value="PCMT"/>
</dbReference>
<dbReference type="PANTHER" id="PTHR11579">
    <property type="entry name" value="PROTEIN-L-ISOASPARTATE O-METHYLTRANSFERASE"/>
    <property type="match status" value="1"/>
</dbReference>
<comment type="caution">
    <text evidence="10">The sequence shown here is derived from an EMBL/GenBank/DDBJ whole genome shotgun (WGS) entry which is preliminary data.</text>
</comment>
<dbReference type="GO" id="GO:0030091">
    <property type="term" value="P:protein repair"/>
    <property type="evidence" value="ECO:0007669"/>
    <property type="project" value="UniProtKB-UniRule"/>
</dbReference>
<dbReference type="GO" id="GO:0032259">
    <property type="term" value="P:methylation"/>
    <property type="evidence" value="ECO:0007669"/>
    <property type="project" value="UniProtKB-KW"/>
</dbReference>
<dbReference type="GO" id="GO:0005737">
    <property type="term" value="C:cytoplasm"/>
    <property type="evidence" value="ECO:0007669"/>
    <property type="project" value="UniProtKB-SubCell"/>
</dbReference>
<dbReference type="GO" id="GO:0004719">
    <property type="term" value="F:protein-L-isoaspartate (D-aspartate) O-methyltransferase activity"/>
    <property type="evidence" value="ECO:0007669"/>
    <property type="project" value="UniProtKB-UniRule"/>
</dbReference>
<keyword evidence="5" id="KW-0963">Cytoplasm</keyword>
<dbReference type="NCBIfam" id="NF001453">
    <property type="entry name" value="PRK00312.1"/>
    <property type="match status" value="1"/>
</dbReference>
<evidence type="ECO:0000256" key="7">
    <source>
        <dbReference type="ARBA" id="ARBA00022679"/>
    </source>
</evidence>
<evidence type="ECO:0000256" key="3">
    <source>
        <dbReference type="ARBA" id="ARBA00011890"/>
    </source>
</evidence>
<dbReference type="EMBL" id="PFMD01000059">
    <property type="protein sequence ID" value="PIY96056.1"/>
    <property type="molecule type" value="Genomic_DNA"/>
</dbReference>
<dbReference type="PANTHER" id="PTHR11579:SF0">
    <property type="entry name" value="PROTEIN-L-ISOASPARTATE(D-ASPARTATE) O-METHYLTRANSFERASE"/>
    <property type="match status" value="1"/>
</dbReference>
<comment type="subcellular location">
    <subcellularLocation>
        <location evidence="1">Cytoplasm</location>
    </subcellularLocation>
</comment>
<evidence type="ECO:0000256" key="4">
    <source>
        <dbReference type="ARBA" id="ARBA00013346"/>
    </source>
</evidence>
<dbReference type="CDD" id="cd02440">
    <property type="entry name" value="AdoMet_MTases"/>
    <property type="match status" value="1"/>
</dbReference>
<accession>A0A2M7RI52</accession>
<name>A0A2M7RI52_9BACT</name>
<dbReference type="InterPro" id="IPR029063">
    <property type="entry name" value="SAM-dependent_MTases_sf"/>
</dbReference>
<dbReference type="Gene3D" id="3.40.50.150">
    <property type="entry name" value="Vaccinia Virus protein VP39"/>
    <property type="match status" value="1"/>
</dbReference>
<evidence type="ECO:0000256" key="1">
    <source>
        <dbReference type="ARBA" id="ARBA00004496"/>
    </source>
</evidence>
<dbReference type="SUPFAM" id="SSF53335">
    <property type="entry name" value="S-adenosyl-L-methionine-dependent methyltransferases"/>
    <property type="match status" value="1"/>
</dbReference>
<evidence type="ECO:0000256" key="8">
    <source>
        <dbReference type="ARBA" id="ARBA00022691"/>
    </source>
</evidence>
<keyword evidence="8" id="KW-0949">S-adenosyl-L-methionine</keyword>